<proteinExistence type="inferred from homology"/>
<keyword evidence="6 12" id="KW-0732">Signal</keyword>
<feature type="domain" description="TonB-dependent receptor plug" evidence="14">
    <location>
        <begin position="141"/>
        <end position="238"/>
    </location>
</feature>
<sequence length="777" mass="85734">MRRQHRRRLACLIALALPLPLLAADAPPEYDIALEAGPLLGCLERLSAVANVAIVDRSGRVASAECAASSRRTTLAEALDALLTPLGLAWRRREDAAIEILAAAPSERVNLSALTIEDTPLPSLAPVTAAAPPVTEMVHEAMSVTRVEQDRLATAPFLSLSQIGRYAPNVYASGASLAIRGQERDLDTFSGLSVRLDGIDLGTSLIEGDMVPVEGVASIQIQRGPRSFERGGSATAGALDLYTAAPAPTPTLRATAGIGNDGQLRGSTSYSDTFGEGESGMRVALERRVLANYVHEVNVPEANSSHRTVDNAYAKFNLVPESLPGASMELSLLGVSGDDPALYTAAGEFPFPLSRDRNSYARDTARTRTRAAGSALGLQYGRDDWNVRLNANSTVAQQKGLWMGSGFGPTGDLNSERRRAVSLSGRYMLDNWEMAAGAEVSAVSFADRDATWVAGFRRLGDNRQDMDFRTRSAWLWLGRHWDDGRFSAGVGLRQVKERAQQRYVSIACDVPETDFVPRPGLCAQRDSTLLFQQFGRIDTSTPVPMLVGNWQISDRQRLSLSHGRGIRSSAGVRPEWIQPAERDDSTQLSWQASWFEEHLKLRTAVFHTLVRERFHYVTNHVGARGRIYGAELELEGRLGLWQATLGLGHLSARYDYYRYYNQDPTPRLPGAPKHTALFGLRYGAETGWYGSLDAYHTAEAETTLDINPGNRRPAYSLADLRLGYRLAEADFSLSVTNAADALYLDRVDFRYNDRRQETRYRLGDPRRVELRWQYEWQ</sequence>
<evidence type="ECO:0000256" key="5">
    <source>
        <dbReference type="ARBA" id="ARBA00022692"/>
    </source>
</evidence>
<evidence type="ECO:0000256" key="7">
    <source>
        <dbReference type="ARBA" id="ARBA00023077"/>
    </source>
</evidence>
<accession>A0ABT1QUT0</accession>
<evidence type="ECO:0000256" key="4">
    <source>
        <dbReference type="ARBA" id="ARBA00022452"/>
    </source>
</evidence>
<comment type="caution">
    <text evidence="15">The sequence shown here is derived from an EMBL/GenBank/DDBJ whole genome shotgun (WGS) entry which is preliminary data.</text>
</comment>
<dbReference type="Gene3D" id="2.40.170.20">
    <property type="entry name" value="TonB-dependent receptor, beta-barrel domain"/>
    <property type="match status" value="1"/>
</dbReference>
<dbReference type="EMBL" id="JANFQO010000014">
    <property type="protein sequence ID" value="MCQ4166044.1"/>
    <property type="molecule type" value="Genomic_DNA"/>
</dbReference>
<evidence type="ECO:0000259" key="14">
    <source>
        <dbReference type="Pfam" id="PF07715"/>
    </source>
</evidence>
<dbReference type="PANTHER" id="PTHR30069:SF29">
    <property type="entry name" value="HEMOGLOBIN AND HEMOGLOBIN-HAPTOGLOBIN-BINDING PROTEIN 1-RELATED"/>
    <property type="match status" value="1"/>
</dbReference>
<evidence type="ECO:0000256" key="3">
    <source>
        <dbReference type="ARBA" id="ARBA00022448"/>
    </source>
</evidence>
<keyword evidence="10" id="KW-0998">Cell outer membrane</keyword>
<keyword evidence="16" id="KW-1185">Reference proteome</keyword>
<dbReference type="InterPro" id="IPR000531">
    <property type="entry name" value="Beta-barrel_TonB"/>
</dbReference>
<evidence type="ECO:0000256" key="11">
    <source>
        <dbReference type="RuleBase" id="RU003357"/>
    </source>
</evidence>
<evidence type="ECO:0000256" key="6">
    <source>
        <dbReference type="ARBA" id="ARBA00022729"/>
    </source>
</evidence>
<feature type="chain" id="PRO_5045838903" evidence="12">
    <location>
        <begin position="24"/>
        <end position="777"/>
    </location>
</feature>
<dbReference type="Pfam" id="PF00593">
    <property type="entry name" value="TonB_dep_Rec_b-barrel"/>
    <property type="match status" value="1"/>
</dbReference>
<organism evidence="15 16">
    <name type="scientific">Tahibacter harae</name>
    <dbReference type="NCBI Taxonomy" id="2963937"/>
    <lineage>
        <taxon>Bacteria</taxon>
        <taxon>Pseudomonadati</taxon>
        <taxon>Pseudomonadota</taxon>
        <taxon>Gammaproteobacteria</taxon>
        <taxon>Lysobacterales</taxon>
        <taxon>Rhodanobacteraceae</taxon>
        <taxon>Tahibacter</taxon>
    </lineage>
</organism>
<name>A0ABT1QUT0_9GAMM</name>
<dbReference type="InterPro" id="IPR039426">
    <property type="entry name" value="TonB-dep_rcpt-like"/>
</dbReference>
<dbReference type="PANTHER" id="PTHR30069">
    <property type="entry name" value="TONB-DEPENDENT OUTER MEMBRANE RECEPTOR"/>
    <property type="match status" value="1"/>
</dbReference>
<dbReference type="InterPro" id="IPR036942">
    <property type="entry name" value="Beta-barrel_TonB_sf"/>
</dbReference>
<feature type="domain" description="TonB-dependent receptor-like beta-barrel" evidence="13">
    <location>
        <begin position="352"/>
        <end position="737"/>
    </location>
</feature>
<keyword evidence="3" id="KW-0813">Transport</keyword>
<dbReference type="SUPFAM" id="SSF56935">
    <property type="entry name" value="Porins"/>
    <property type="match status" value="1"/>
</dbReference>
<keyword evidence="4" id="KW-1134">Transmembrane beta strand</keyword>
<comment type="similarity">
    <text evidence="2">Belongs to the TonB-dependent receptor family. Hemoglobin/haptoglobin binding protein subfamily.</text>
</comment>
<keyword evidence="8 11" id="KW-0472">Membrane</keyword>
<keyword evidence="9 15" id="KW-0675">Receptor</keyword>
<dbReference type="Pfam" id="PF07715">
    <property type="entry name" value="Plug"/>
    <property type="match status" value="1"/>
</dbReference>
<evidence type="ECO:0000256" key="2">
    <source>
        <dbReference type="ARBA" id="ARBA00008143"/>
    </source>
</evidence>
<dbReference type="Gene3D" id="3.55.50.30">
    <property type="match status" value="1"/>
</dbReference>
<evidence type="ECO:0000256" key="1">
    <source>
        <dbReference type="ARBA" id="ARBA00004571"/>
    </source>
</evidence>
<dbReference type="InterPro" id="IPR012910">
    <property type="entry name" value="Plug_dom"/>
</dbReference>
<evidence type="ECO:0000256" key="9">
    <source>
        <dbReference type="ARBA" id="ARBA00023170"/>
    </source>
</evidence>
<protein>
    <submittedName>
        <fullName evidence="15">TonB-dependent receptor plug domain-containing protein</fullName>
    </submittedName>
</protein>
<evidence type="ECO:0000256" key="10">
    <source>
        <dbReference type="ARBA" id="ARBA00023237"/>
    </source>
</evidence>
<evidence type="ECO:0000256" key="8">
    <source>
        <dbReference type="ARBA" id="ARBA00023136"/>
    </source>
</evidence>
<dbReference type="Proteomes" id="UP001165498">
    <property type="component" value="Unassembled WGS sequence"/>
</dbReference>
<comment type="subcellular location">
    <subcellularLocation>
        <location evidence="1">Cell outer membrane</location>
        <topology evidence="1">Multi-pass membrane protein</topology>
    </subcellularLocation>
</comment>
<feature type="signal peptide" evidence="12">
    <location>
        <begin position="1"/>
        <end position="23"/>
    </location>
</feature>
<evidence type="ECO:0000259" key="13">
    <source>
        <dbReference type="Pfam" id="PF00593"/>
    </source>
</evidence>
<keyword evidence="7 11" id="KW-0798">TonB box</keyword>
<dbReference type="RefSeq" id="WP_255915236.1">
    <property type="nucleotide sequence ID" value="NZ_JANFQO010000014.1"/>
</dbReference>
<evidence type="ECO:0000313" key="15">
    <source>
        <dbReference type="EMBL" id="MCQ4166044.1"/>
    </source>
</evidence>
<evidence type="ECO:0000313" key="16">
    <source>
        <dbReference type="Proteomes" id="UP001165498"/>
    </source>
</evidence>
<gene>
    <name evidence="15" type="ORF">NM961_15080</name>
</gene>
<reference evidence="15" key="1">
    <citation type="submission" date="2022-07" db="EMBL/GenBank/DDBJ databases">
        <title>Tahibacter sp., a new gammaproteobacterium isolated from the silt sample collected at pig farm.</title>
        <authorList>
            <person name="Chen H."/>
        </authorList>
    </citation>
    <scope>NUCLEOTIDE SEQUENCE</scope>
    <source>
        <strain evidence="15">P2K</strain>
    </source>
</reference>
<keyword evidence="5" id="KW-0812">Transmembrane</keyword>
<evidence type="ECO:0000256" key="12">
    <source>
        <dbReference type="SAM" id="SignalP"/>
    </source>
</evidence>